<protein>
    <submittedName>
        <fullName evidence="1">Uncharacterized protein</fullName>
    </submittedName>
</protein>
<dbReference type="EMBL" id="AP015044">
    <property type="protein sequence ID" value="BAU01678.1"/>
    <property type="molecule type" value="Genomic_DNA"/>
</dbReference>
<sequence length="69" mass="8221">MSMLFVWYITCTFFSYICNHKLYKYLLTTPFVCSHKSLVGLCMLMKYFSRHIFVNQHENLWTKGLGGPM</sequence>
<gene>
    <name evidence="1" type="primary">Vigan.11G096100</name>
    <name evidence="1" type="ORF">VIGAN_11096100</name>
</gene>
<accession>A0A0S3T8Z8</accession>
<organism evidence="1 2">
    <name type="scientific">Vigna angularis var. angularis</name>
    <dbReference type="NCBI Taxonomy" id="157739"/>
    <lineage>
        <taxon>Eukaryota</taxon>
        <taxon>Viridiplantae</taxon>
        <taxon>Streptophyta</taxon>
        <taxon>Embryophyta</taxon>
        <taxon>Tracheophyta</taxon>
        <taxon>Spermatophyta</taxon>
        <taxon>Magnoliopsida</taxon>
        <taxon>eudicotyledons</taxon>
        <taxon>Gunneridae</taxon>
        <taxon>Pentapetalae</taxon>
        <taxon>rosids</taxon>
        <taxon>fabids</taxon>
        <taxon>Fabales</taxon>
        <taxon>Fabaceae</taxon>
        <taxon>Papilionoideae</taxon>
        <taxon>50 kb inversion clade</taxon>
        <taxon>NPAAA clade</taxon>
        <taxon>indigoferoid/millettioid clade</taxon>
        <taxon>Phaseoleae</taxon>
        <taxon>Vigna</taxon>
    </lineage>
</organism>
<dbReference type="Proteomes" id="UP000291084">
    <property type="component" value="Chromosome 11"/>
</dbReference>
<evidence type="ECO:0000313" key="1">
    <source>
        <dbReference type="EMBL" id="BAU01678.1"/>
    </source>
</evidence>
<reference evidence="1 2" key="1">
    <citation type="journal article" date="2015" name="Sci. Rep.">
        <title>The power of single molecule real-time sequencing technology in the de novo assembly of a eukaryotic genome.</title>
        <authorList>
            <person name="Sakai H."/>
            <person name="Naito K."/>
            <person name="Ogiso-Tanaka E."/>
            <person name="Takahashi Y."/>
            <person name="Iseki K."/>
            <person name="Muto C."/>
            <person name="Satou K."/>
            <person name="Teruya K."/>
            <person name="Shiroma A."/>
            <person name="Shimoji M."/>
            <person name="Hirano T."/>
            <person name="Itoh T."/>
            <person name="Kaga A."/>
            <person name="Tomooka N."/>
        </authorList>
    </citation>
    <scope>NUCLEOTIDE SEQUENCE [LARGE SCALE GENOMIC DNA]</scope>
    <source>
        <strain evidence="2">cv. Shumari</strain>
    </source>
</reference>
<proteinExistence type="predicted"/>
<dbReference type="AlphaFoldDB" id="A0A0S3T8Z8"/>
<keyword evidence="2" id="KW-1185">Reference proteome</keyword>
<name>A0A0S3T8Z8_PHAAN</name>
<evidence type="ECO:0000313" key="2">
    <source>
        <dbReference type="Proteomes" id="UP000291084"/>
    </source>
</evidence>